<keyword evidence="3" id="KW-0375">Hydrogen ion transport</keyword>
<keyword evidence="6" id="KW-0066">ATP synthesis</keyword>
<reference evidence="7" key="1">
    <citation type="submission" date="2018-05" db="EMBL/GenBank/DDBJ databases">
        <authorList>
            <person name="Lanie J.A."/>
            <person name="Ng W.-L."/>
            <person name="Kazmierczak K.M."/>
            <person name="Andrzejewski T.M."/>
            <person name="Davidsen T.M."/>
            <person name="Wayne K.J."/>
            <person name="Tettelin H."/>
            <person name="Glass J.I."/>
            <person name="Rusch D."/>
            <person name="Podicherti R."/>
            <person name="Tsui H.-C.T."/>
            <person name="Winkler M.E."/>
        </authorList>
    </citation>
    <scope>NUCLEOTIDE SEQUENCE</scope>
</reference>
<keyword evidence="4" id="KW-0406">Ion transport</keyword>
<evidence type="ECO:0000256" key="4">
    <source>
        <dbReference type="ARBA" id="ARBA00023065"/>
    </source>
</evidence>
<feature type="non-terminal residue" evidence="7">
    <location>
        <position position="1"/>
    </location>
</feature>
<evidence type="ECO:0000313" key="7">
    <source>
        <dbReference type="EMBL" id="SVB49892.1"/>
    </source>
</evidence>
<keyword evidence="5" id="KW-0472">Membrane</keyword>
<dbReference type="SUPFAM" id="SSF47928">
    <property type="entry name" value="N-terminal domain of the delta subunit of the F1F0-ATP synthase"/>
    <property type="match status" value="1"/>
</dbReference>
<name>A0A382EHS8_9ZZZZ</name>
<dbReference type="GO" id="GO:0016020">
    <property type="term" value="C:membrane"/>
    <property type="evidence" value="ECO:0007669"/>
    <property type="project" value="UniProtKB-SubCell"/>
</dbReference>
<evidence type="ECO:0000256" key="1">
    <source>
        <dbReference type="ARBA" id="ARBA00004370"/>
    </source>
</evidence>
<organism evidence="7">
    <name type="scientific">marine metagenome</name>
    <dbReference type="NCBI Taxonomy" id="408172"/>
    <lineage>
        <taxon>unclassified sequences</taxon>
        <taxon>metagenomes</taxon>
        <taxon>ecological metagenomes</taxon>
    </lineage>
</organism>
<keyword evidence="2" id="KW-0813">Transport</keyword>
<evidence type="ECO:0000256" key="2">
    <source>
        <dbReference type="ARBA" id="ARBA00022448"/>
    </source>
</evidence>
<sequence>TAWLDAAEVSRVLPQVREEIKGLNELLEASEEFGSFLLDRTVPQSVKQDILNQLFQGKVQEITINFLLLTTSKKREHLLPDILEACDALLDERDGIVNATVTSAVVLTAAQSDSLREKMESYTGKRIRMDASVDPELIGGFVASVGDTVFDSSLRVHMKRVRQALVGR</sequence>
<dbReference type="HAMAP" id="MF_01416">
    <property type="entry name" value="ATP_synth_delta_bact"/>
    <property type="match status" value="1"/>
</dbReference>
<protein>
    <recommendedName>
        <fullName evidence="8">ATP synthase subunit delta</fullName>
    </recommendedName>
</protein>
<evidence type="ECO:0000256" key="3">
    <source>
        <dbReference type="ARBA" id="ARBA00022781"/>
    </source>
</evidence>
<evidence type="ECO:0000256" key="6">
    <source>
        <dbReference type="ARBA" id="ARBA00023310"/>
    </source>
</evidence>
<dbReference type="Gene3D" id="1.10.520.20">
    <property type="entry name" value="N-terminal domain of the delta subunit of the F1F0-ATP synthase"/>
    <property type="match status" value="1"/>
</dbReference>
<accession>A0A382EHS8</accession>
<dbReference type="AlphaFoldDB" id="A0A382EHS8"/>
<dbReference type="InterPro" id="IPR026015">
    <property type="entry name" value="ATP_synth_OSCP/delta_N_sf"/>
</dbReference>
<comment type="subcellular location">
    <subcellularLocation>
        <location evidence="1">Membrane</location>
    </subcellularLocation>
</comment>
<dbReference type="NCBIfam" id="TIGR01145">
    <property type="entry name" value="ATP_synt_delta"/>
    <property type="match status" value="1"/>
</dbReference>
<dbReference type="GO" id="GO:0046933">
    <property type="term" value="F:proton-transporting ATP synthase activity, rotational mechanism"/>
    <property type="evidence" value="ECO:0007669"/>
    <property type="project" value="InterPro"/>
</dbReference>
<evidence type="ECO:0008006" key="8">
    <source>
        <dbReference type="Google" id="ProtNLM"/>
    </source>
</evidence>
<dbReference type="InterPro" id="IPR000711">
    <property type="entry name" value="ATPase_OSCP/dsu"/>
</dbReference>
<dbReference type="EMBL" id="UINC01044431">
    <property type="protein sequence ID" value="SVB49892.1"/>
    <property type="molecule type" value="Genomic_DNA"/>
</dbReference>
<dbReference type="Pfam" id="PF00213">
    <property type="entry name" value="OSCP"/>
    <property type="match status" value="1"/>
</dbReference>
<gene>
    <name evidence="7" type="ORF">METZ01_LOCUS202746</name>
</gene>
<dbReference type="PANTHER" id="PTHR11910">
    <property type="entry name" value="ATP SYNTHASE DELTA CHAIN"/>
    <property type="match status" value="1"/>
</dbReference>
<proteinExistence type="inferred from homology"/>
<dbReference type="PRINTS" id="PR00125">
    <property type="entry name" value="ATPASEDELTA"/>
</dbReference>
<evidence type="ECO:0000256" key="5">
    <source>
        <dbReference type="ARBA" id="ARBA00023136"/>
    </source>
</evidence>